<keyword evidence="3" id="KW-1185">Reference proteome</keyword>
<evidence type="ECO:0000256" key="1">
    <source>
        <dbReference type="SAM" id="MobiDB-lite"/>
    </source>
</evidence>
<name>L5KVD3_PTEAL</name>
<protein>
    <submittedName>
        <fullName evidence="2">Uncharacterized protein</fullName>
    </submittedName>
</protein>
<accession>L5KVD3</accession>
<organism evidence="2 3">
    <name type="scientific">Pteropus alecto</name>
    <name type="common">Black flying fox</name>
    <dbReference type="NCBI Taxonomy" id="9402"/>
    <lineage>
        <taxon>Eukaryota</taxon>
        <taxon>Metazoa</taxon>
        <taxon>Chordata</taxon>
        <taxon>Craniata</taxon>
        <taxon>Vertebrata</taxon>
        <taxon>Euteleostomi</taxon>
        <taxon>Mammalia</taxon>
        <taxon>Eutheria</taxon>
        <taxon>Laurasiatheria</taxon>
        <taxon>Chiroptera</taxon>
        <taxon>Yinpterochiroptera</taxon>
        <taxon>Pteropodoidea</taxon>
        <taxon>Pteropodidae</taxon>
        <taxon>Pteropodinae</taxon>
        <taxon>Pteropus</taxon>
    </lineage>
</organism>
<reference evidence="3" key="1">
    <citation type="journal article" date="2013" name="Science">
        <title>Comparative analysis of bat genomes provides insight into the evolution of flight and immunity.</title>
        <authorList>
            <person name="Zhang G."/>
            <person name="Cowled C."/>
            <person name="Shi Z."/>
            <person name="Huang Z."/>
            <person name="Bishop-Lilly K.A."/>
            <person name="Fang X."/>
            <person name="Wynne J.W."/>
            <person name="Xiong Z."/>
            <person name="Baker M.L."/>
            <person name="Zhao W."/>
            <person name="Tachedjian M."/>
            <person name="Zhu Y."/>
            <person name="Zhou P."/>
            <person name="Jiang X."/>
            <person name="Ng J."/>
            <person name="Yang L."/>
            <person name="Wu L."/>
            <person name="Xiao J."/>
            <person name="Feng Y."/>
            <person name="Chen Y."/>
            <person name="Sun X."/>
            <person name="Zhang Y."/>
            <person name="Marsh G.A."/>
            <person name="Crameri G."/>
            <person name="Broder C.C."/>
            <person name="Frey K.G."/>
            <person name="Wang L.F."/>
            <person name="Wang J."/>
        </authorList>
    </citation>
    <scope>NUCLEOTIDE SEQUENCE [LARGE SCALE GENOMIC DNA]</scope>
</reference>
<sequence length="127" mass="13297">MAPEARTPASFALGGETSEFAHNPWCSASPRGGRGQTDETTTLKGVLPGAQVAQTRTQTPSGKSPRTALRGFVAETLAQKGVEWLLMTPAALRQSILLSLTPEHLQSADATSRYLGRTQCACVAGSA</sequence>
<evidence type="ECO:0000313" key="3">
    <source>
        <dbReference type="Proteomes" id="UP000010552"/>
    </source>
</evidence>
<evidence type="ECO:0000313" key="2">
    <source>
        <dbReference type="EMBL" id="ELK15394.1"/>
    </source>
</evidence>
<proteinExistence type="predicted"/>
<dbReference type="EMBL" id="KB030537">
    <property type="protein sequence ID" value="ELK15394.1"/>
    <property type="molecule type" value="Genomic_DNA"/>
</dbReference>
<gene>
    <name evidence="2" type="ORF">PAL_GLEAN10011054</name>
</gene>
<dbReference type="InParanoid" id="L5KVD3"/>
<dbReference type="AlphaFoldDB" id="L5KVD3"/>
<feature type="region of interest" description="Disordered" evidence="1">
    <location>
        <begin position="1"/>
        <end position="40"/>
    </location>
</feature>
<dbReference type="Proteomes" id="UP000010552">
    <property type="component" value="Unassembled WGS sequence"/>
</dbReference>